<protein>
    <recommendedName>
        <fullName evidence="3">DUF4817 domain-containing protein</fullName>
    </recommendedName>
</protein>
<name>A0ABQ9IY82_9CUCU</name>
<evidence type="ECO:0000313" key="2">
    <source>
        <dbReference type="Proteomes" id="UP001162164"/>
    </source>
</evidence>
<reference evidence="1" key="1">
    <citation type="journal article" date="2023" name="Insect Mol. Biol.">
        <title>Genome sequencing provides insights into the evolution of gene families encoding plant cell wall-degrading enzymes in longhorned beetles.</title>
        <authorList>
            <person name="Shin N.R."/>
            <person name="Okamura Y."/>
            <person name="Kirsch R."/>
            <person name="Pauchet Y."/>
        </authorList>
    </citation>
    <scope>NUCLEOTIDE SEQUENCE</scope>
    <source>
        <strain evidence="1">MMC_N1</strain>
    </source>
</reference>
<evidence type="ECO:0008006" key="3">
    <source>
        <dbReference type="Google" id="ProtNLM"/>
    </source>
</evidence>
<evidence type="ECO:0000313" key="1">
    <source>
        <dbReference type="EMBL" id="KAJ8969079.1"/>
    </source>
</evidence>
<dbReference type="Proteomes" id="UP001162164">
    <property type="component" value="Unassembled WGS sequence"/>
</dbReference>
<gene>
    <name evidence="1" type="ORF">NQ317_016352</name>
</gene>
<accession>A0ABQ9IY82</accession>
<dbReference type="EMBL" id="JAPWTJ010001874">
    <property type="protein sequence ID" value="KAJ8969079.1"/>
    <property type="molecule type" value="Genomic_DNA"/>
</dbReference>
<organism evidence="1 2">
    <name type="scientific">Molorchus minor</name>
    <dbReference type="NCBI Taxonomy" id="1323400"/>
    <lineage>
        <taxon>Eukaryota</taxon>
        <taxon>Metazoa</taxon>
        <taxon>Ecdysozoa</taxon>
        <taxon>Arthropoda</taxon>
        <taxon>Hexapoda</taxon>
        <taxon>Insecta</taxon>
        <taxon>Pterygota</taxon>
        <taxon>Neoptera</taxon>
        <taxon>Endopterygota</taxon>
        <taxon>Coleoptera</taxon>
        <taxon>Polyphaga</taxon>
        <taxon>Cucujiformia</taxon>
        <taxon>Chrysomeloidea</taxon>
        <taxon>Cerambycidae</taxon>
        <taxon>Lamiinae</taxon>
        <taxon>Monochamini</taxon>
        <taxon>Molorchus</taxon>
    </lineage>
</organism>
<proteinExistence type="predicted"/>
<keyword evidence="2" id="KW-1185">Reference proteome</keyword>
<comment type="caution">
    <text evidence="1">The sequence shown here is derived from an EMBL/GenBank/DDBJ whole genome shotgun (WGS) entry which is preliminary data.</text>
</comment>
<sequence>MAHLKYGRTDKSSVAQHAFDNNHRIDINNLSFIRNITNNRQLDAFDSLEIVKCKNRMNSDNGPIPNSLLYWLVRQGPLNREHSHVHYPSFSINRISIYSTIVHHHKLLKRFTFIIDNYPISTPLSRQVTIIFSTLSHFGTVPYLSESHSIEILMMIAYGDKSRTQEEVVELFRQNQSTTSKIKRRFREVGNVGDTPRKISSKIKEDTKLYVLLAFEENPVTSARQVSRENSISHKSVVKLLKCANKRP</sequence>